<evidence type="ECO:0000313" key="2">
    <source>
        <dbReference type="EMBL" id="KNC28213.1"/>
    </source>
</evidence>
<feature type="compositionally biased region" description="Low complexity" evidence="1">
    <location>
        <begin position="107"/>
        <end position="116"/>
    </location>
</feature>
<dbReference type="PANTHER" id="PTHR15109">
    <property type="entry name" value="AGAP004327-PA"/>
    <property type="match status" value="1"/>
</dbReference>
<feature type="compositionally biased region" description="Basic residues" evidence="1">
    <location>
        <begin position="2291"/>
        <end position="2314"/>
    </location>
</feature>
<feature type="compositionally biased region" description="Low complexity" evidence="1">
    <location>
        <begin position="2231"/>
        <end position="2274"/>
    </location>
</feature>
<dbReference type="InterPro" id="IPR029717">
    <property type="entry name" value="FAM193"/>
</dbReference>
<feature type="compositionally biased region" description="Basic and acidic residues" evidence="1">
    <location>
        <begin position="93"/>
        <end position="104"/>
    </location>
</feature>
<dbReference type="Proteomes" id="UP000037069">
    <property type="component" value="Unassembled WGS sequence"/>
</dbReference>
<feature type="region of interest" description="Disordered" evidence="1">
    <location>
        <begin position="2507"/>
        <end position="2580"/>
    </location>
</feature>
<feature type="compositionally biased region" description="Polar residues" evidence="1">
    <location>
        <begin position="2511"/>
        <end position="2528"/>
    </location>
</feature>
<dbReference type="EMBL" id="JRES01000809">
    <property type="protein sequence ID" value="KNC28213.1"/>
    <property type="molecule type" value="Genomic_DNA"/>
</dbReference>
<feature type="compositionally biased region" description="Polar residues" evidence="1">
    <location>
        <begin position="2553"/>
        <end position="2571"/>
    </location>
</feature>
<feature type="compositionally biased region" description="Basic residues" evidence="1">
    <location>
        <begin position="2537"/>
        <end position="2546"/>
    </location>
</feature>
<evidence type="ECO:0000313" key="3">
    <source>
        <dbReference type="Proteomes" id="UP000037069"/>
    </source>
</evidence>
<dbReference type="OrthoDB" id="10044608at2759"/>
<feature type="compositionally biased region" description="Low complexity" evidence="1">
    <location>
        <begin position="1801"/>
        <end position="1814"/>
    </location>
</feature>
<feature type="region of interest" description="Disordered" evidence="1">
    <location>
        <begin position="3072"/>
        <end position="3108"/>
    </location>
</feature>
<feature type="compositionally biased region" description="Low complexity" evidence="1">
    <location>
        <begin position="1892"/>
        <end position="1914"/>
    </location>
</feature>
<feature type="compositionally biased region" description="Low complexity" evidence="1">
    <location>
        <begin position="2121"/>
        <end position="2143"/>
    </location>
</feature>
<feature type="compositionally biased region" description="Low complexity" evidence="1">
    <location>
        <begin position="1291"/>
        <end position="1305"/>
    </location>
</feature>
<feature type="compositionally biased region" description="Low complexity" evidence="1">
    <location>
        <begin position="1245"/>
        <end position="1275"/>
    </location>
</feature>
<feature type="compositionally biased region" description="Polar residues" evidence="1">
    <location>
        <begin position="2068"/>
        <end position="2079"/>
    </location>
</feature>
<name>A0A0L0C733_LUCCU</name>
<feature type="region of interest" description="Disordered" evidence="1">
    <location>
        <begin position="1004"/>
        <end position="1045"/>
    </location>
</feature>
<dbReference type="PANTHER" id="PTHR15109:SF4">
    <property type="entry name" value="FAM193 C-TERMINAL DOMAIN-CONTAINING PROTEIN"/>
    <property type="match status" value="1"/>
</dbReference>
<feature type="region of interest" description="Disordered" evidence="1">
    <location>
        <begin position="1198"/>
        <end position="1305"/>
    </location>
</feature>
<feature type="compositionally biased region" description="Polar residues" evidence="1">
    <location>
        <begin position="1276"/>
        <end position="1285"/>
    </location>
</feature>
<feature type="compositionally biased region" description="Polar residues" evidence="1">
    <location>
        <begin position="1029"/>
        <end position="1040"/>
    </location>
</feature>
<accession>A0A0L0C733</accession>
<feature type="compositionally biased region" description="Polar residues" evidence="1">
    <location>
        <begin position="2186"/>
        <end position="2195"/>
    </location>
</feature>
<feature type="compositionally biased region" description="Low complexity" evidence="1">
    <location>
        <begin position="1202"/>
        <end position="1235"/>
    </location>
</feature>
<feature type="compositionally biased region" description="Polar residues" evidence="1">
    <location>
        <begin position="1859"/>
        <end position="1869"/>
    </location>
</feature>
<feature type="compositionally biased region" description="Polar residues" evidence="1">
    <location>
        <begin position="2144"/>
        <end position="2170"/>
    </location>
</feature>
<feature type="compositionally biased region" description="Basic and acidic residues" evidence="1">
    <location>
        <begin position="1714"/>
        <end position="1725"/>
    </location>
</feature>
<feature type="compositionally biased region" description="Basic and acidic residues" evidence="1">
    <location>
        <begin position="2104"/>
        <end position="2117"/>
    </location>
</feature>
<sequence length="3108" mass="346995">MDAKKNKMCKVRLRRLRPDMVDKLKIKRGMSKVDVQFSSSSSESEDDEMNVDDECEKISVQLKSPLALGGNKDFDPYVLLTEAQAALQLSSENDSKNTEEKMDAECSPNNTSNKNISITTVSKPQKKPKHCKKQKSNCYPPLGENSANASSGKLKTSIENDIYDLIYYHSDDEGPCSYNCNHARSSSTAAVLALAPTDRRSSTGSSSSLLSDKCSMPFFKLFENNCISVMDDENPPTALSKILSIKEFDPLAPQQILAIIIKSIVSLAELSQRDDNIVCIDIDKRRIMEFSAMSPEEKRNCPLNPYMDVSNIVVTHSDDEFLTFCLCENCEKYREFVIHIMVEQFKATHMVVMLLDVLIKSYGPMLKNITAYNKFEKLLDSNKEIYWITCGVIYHKKAEHFDFIYDEYLSDNMIFVLFSSILMLNNPLLLLQILAFHVECIVEAYAEGFLEIVEPDKSKIPADEMINYILNGYDDLMRISEQVASYLFAFENDFLRKFSLTWKLLCQRLYQQHVHFHLADTMLACIITLKEEELTAHHTDLIKRYIQFDDIMNYVEKRWTDVWIELNKFNLSEVERKRRKSLLDVYRIFDTVVQDAIGFSLQDSVDDNDFYDFRFSKNRRLAWKNIMSYTKMKWPDGFFQPPNTLVIDDKCQTCNVSLDYHADYCKCITCSIAGGPLPPRRNADGKCSKCLAHEIVEKDVNFYDSKILNVCASDDFQNLVSKTSNNGAKRKNTALQEVGQELYSTLASVGEMLNVNDYETSSETASTNNSYHISWAVFNHLNNRKRYPHATIEEEYFCRDCKLPSCLLAHKILANKISPSLSQDLVHYYQPMSMSREELRSILPNIMLYNRKLVASNNGLDLIDVHDLVVKIYWIFIISIYAIYFINYDDNDEDDGNDKDASAVTGGGNHDDNVAGNTGDNEMQEHTKRKASYLDILELVNNDIKVNVDKITGNKDDTKFLEFLDKVKSLSPYNNDVESNFDVGVNVNSAEMQRKLNDILKINDNQDIPPQCDNIPPPIMTPTEDEEQPQTSDLTPSETVEAQPKKSCKEKTKKCCFDHSDMGTDHCKENHSSKKRLKKDCNHARMNETRDRLRKKLSQIVNARKNTKPLQSAETAQTSTAASPTTTAATACAEAQNQMENVLNPEELKLFQQYLPQPDFWDIHDIVATFDHFHTEARRNNNLHNLCECLQHLKTNTKGAESKNNSNTNNSGSSSSTKKLQQQHTHQHVQQQEQLQPPPPPPPQQQQQHENNPSPPQQSSSLEPPNKKSNLSNNSTRDASTSSQGTKNKDNNSTNNTTTPISSSKTANNLDFVSEICEIIDNYSKEQAKRKWIKETLSFIEGPTAGAGKKKTQPQTLNPKKAAKKAKQKQRKEEEKRITELQDLRSQFHNIYFKEFSEKLNLKSLKANKKRDKKKISELESNIKNLQRAKAKVETAILELIATVKQTNTEFKFPYLPTKEQQMEKVKELEGHDTSKEGDKTIKVRNLLHHTAKEAGDAMNYATTATSTSSPFTMTPTNNLNMVPESYSMPYAHANHFPYNLGFPTPAAPAPFGLMRATPMCYAPPPTAAVASVQQQQQQPLAPDVVAAMAANTASNNTTDPSKRIVTIRRVNLPNVPEPQVTVTAKGPSPDKDKLLYTFINGQLIQTGTAPPITIPQMSAVTPLHHPPQPPTTQQSTHVTKLTAEHLLSIPPPPPPKLSKTQMKKERKRLAKLQAEKEAAEEAERKRIEEEQQRLRELREQKQLEMQQLQLEQQQQQKQKQPKKNKKNSQTQQQSLSCCPPSLSSNTNNKEPSTNRKNKNKLSNSNSTTSVSTNEANDSPKLPQMMAIKNASKQKRSDSTTTSCSAATSTSSNNSTSSQMNTRDNSVSSLKPLDLQKNSSNNKKNTEKEQKTATNQKPNAANKNKTKTSQLKQQKQNKKTTRIPPTPSTTSSDAEDEDERQELDKPKAPTPPAPSKNQKQQTQATKSTKSSLNKQQNIPQKLKTNPKPITPPSSDSETEEEEEAIITAEPPIKEHKKRRPKLVDNGQFDNNPFKSLHMQDSETDWSSAEDDEANEDTENEVDVKMNKTSDIVQKTSMQKNEPKSKYTEEQSNNVKSNSTQNLKKKPETLNENKERKTPQPSTSSSTGNKNATSKSSKSNKNTKYQQSNEKLEQQITATKLNNPSRGQQRLQEVENKASKTVRPPKQTIQQNNGGVPNSRKGKNENRQTNANSFMPQNKSNNKQPNASSSARNQQSTCSTSSRNNSNNNRNNNRNTSNLDQNQHNYQHYNHQHLNTQPPSSTTENRTSSNKRSQRNKKYQQKSQKHSSNSHHNHHQNCCSSGIPNHMGYFNANEVNITSSATSAHTQEPAHTNASQNRSYQALADQMQALRLSGHQVQSTTAAATAQQRQQHINSANVSIMDQLNRGVQVENLSLPPGITLTKVDPIKSEQLRQKSESIKKLAKPLQQQQHLHHQQHNPQTFHHSASGATIIAPPVVNPMASYYGSPYINAASATAGIDPQSGIIMVEANPPKTQSNNRNNTMPQTNVANSNCNSKQSKNKKRRNKSKATNNNGSCSMASSVNSNQSENSGQPKMITLRNPMFHGGPTAAAAAMIQPPVLLPGRPADGFPMPAPLPVDQPAAIIKNENGMYTIRNPALHQAVTSGLAMGGYRQFGGNVNYYTPQEAAAEAARATRQQQQQHNENNNNKSSTTSGNNPSSSSSFSYFSSDTVQTNTPHNNISISCTSIGGAELNHARAGTSVSGLIGDAAVIQRPTPQQRPISAIGSEIKNAQQQKQKTKVEQQWSNFGSDTLPLNKNDNLGCNTSFLSNVSEGGANTVVSGAAGSGVVAPVTDLSLQEKYQQSKYYNGFDVFTGTGSGGSSSSAATCAHMHHSCGDDSPPPSITGYNSYLEGIPNTGVIRYDDASFLKNLIPGQNLNNEVSIHNVNDSNFARNAQSPQAHRVEITPVYGNRPPSTNLYESTAGQANQTNFRGNYRDPLNDYKNDATTIFPSNNMHLNLNELENSMKYDFEQTPTTATNVATVAGDNSHNTILDFKDLLIKNGPTGPASHRTSPYLDENTLEGFVQNMNSLQISNTSTEEPSSQLNGSGHCVGHGNTATTSANNPSNGWW</sequence>
<evidence type="ECO:0000256" key="1">
    <source>
        <dbReference type="SAM" id="MobiDB-lite"/>
    </source>
</evidence>
<feature type="region of interest" description="Disordered" evidence="1">
    <location>
        <begin position="2666"/>
        <end position="2709"/>
    </location>
</feature>
<feature type="compositionally biased region" description="Low complexity" evidence="1">
    <location>
        <begin position="2666"/>
        <end position="2707"/>
    </location>
</feature>
<feature type="compositionally biased region" description="Polar residues" evidence="1">
    <location>
        <begin position="3072"/>
        <end position="3085"/>
    </location>
</feature>
<feature type="region of interest" description="Disordered" evidence="1">
    <location>
        <begin position="897"/>
        <end position="927"/>
    </location>
</feature>
<feature type="compositionally biased region" description="Low complexity" evidence="1">
    <location>
        <begin position="3094"/>
        <end position="3108"/>
    </location>
</feature>
<dbReference type="OMA" id="GPGANYC"/>
<feature type="region of interest" description="Disordered" evidence="1">
    <location>
        <begin position="1749"/>
        <end position="2319"/>
    </location>
</feature>
<feature type="compositionally biased region" description="Basic residues" evidence="1">
    <location>
        <begin position="1361"/>
        <end position="1370"/>
    </location>
</feature>
<feature type="region of interest" description="Disordered" evidence="1">
    <location>
        <begin position="1343"/>
        <end position="1375"/>
    </location>
</feature>
<feature type="compositionally biased region" description="Polar residues" evidence="1">
    <location>
        <begin position="2206"/>
        <end position="2230"/>
    </location>
</feature>
<feature type="compositionally biased region" description="Polar residues" evidence="1">
    <location>
        <begin position="2275"/>
        <end position="2290"/>
    </location>
</feature>
<keyword evidence="3" id="KW-1185">Reference proteome</keyword>
<feature type="compositionally biased region" description="Acidic residues" evidence="1">
    <location>
        <begin position="2041"/>
        <end position="2060"/>
    </location>
</feature>
<proteinExistence type="predicted"/>
<feature type="region of interest" description="Disordered" evidence="1">
    <location>
        <begin position="1686"/>
        <end position="1725"/>
    </location>
</feature>
<feature type="compositionally biased region" description="Low complexity" evidence="1">
    <location>
        <begin position="1839"/>
        <end position="1858"/>
    </location>
</feature>
<feature type="compositionally biased region" description="Polar residues" evidence="1">
    <location>
        <begin position="1972"/>
        <end position="1983"/>
    </location>
</feature>
<organism evidence="2 3">
    <name type="scientific">Lucilia cuprina</name>
    <name type="common">Green bottle fly</name>
    <name type="synonym">Australian sheep blowfly</name>
    <dbReference type="NCBI Taxonomy" id="7375"/>
    <lineage>
        <taxon>Eukaryota</taxon>
        <taxon>Metazoa</taxon>
        <taxon>Ecdysozoa</taxon>
        <taxon>Arthropoda</taxon>
        <taxon>Hexapoda</taxon>
        <taxon>Insecta</taxon>
        <taxon>Pterygota</taxon>
        <taxon>Neoptera</taxon>
        <taxon>Endopterygota</taxon>
        <taxon>Diptera</taxon>
        <taxon>Brachycera</taxon>
        <taxon>Muscomorpha</taxon>
        <taxon>Oestroidea</taxon>
        <taxon>Calliphoridae</taxon>
        <taxon>Luciliinae</taxon>
        <taxon>Lucilia</taxon>
    </lineage>
</organism>
<gene>
    <name evidence="2" type="ORF">FF38_14135</name>
</gene>
<feature type="region of interest" description="Disordered" evidence="1">
    <location>
        <begin position="90"/>
        <end position="116"/>
    </location>
</feature>
<feature type="compositionally biased region" description="Low complexity" evidence="1">
    <location>
        <begin position="1768"/>
        <end position="1789"/>
    </location>
</feature>
<feature type="compositionally biased region" description="Low complexity" evidence="1">
    <location>
        <begin position="1749"/>
        <end position="1759"/>
    </location>
</feature>
<comment type="caution">
    <text evidence="2">The sequence shown here is derived from an EMBL/GenBank/DDBJ whole genome shotgun (WGS) entry which is preliminary data.</text>
</comment>
<feature type="compositionally biased region" description="Polar residues" evidence="1">
    <location>
        <begin position="2089"/>
        <end position="2101"/>
    </location>
</feature>
<feature type="compositionally biased region" description="Low complexity" evidence="1">
    <location>
        <begin position="1955"/>
        <end position="1971"/>
    </location>
</feature>
<reference evidence="2 3" key="1">
    <citation type="journal article" date="2015" name="Nat. Commun.">
        <title>Lucilia cuprina genome unlocks parasitic fly biology to underpin future interventions.</title>
        <authorList>
            <person name="Anstead C.A."/>
            <person name="Korhonen P.K."/>
            <person name="Young N.D."/>
            <person name="Hall R.S."/>
            <person name="Jex A.R."/>
            <person name="Murali S.C."/>
            <person name="Hughes D.S."/>
            <person name="Lee S.F."/>
            <person name="Perry T."/>
            <person name="Stroehlein A.J."/>
            <person name="Ansell B.R."/>
            <person name="Breugelmans B."/>
            <person name="Hofmann A."/>
            <person name="Qu J."/>
            <person name="Dugan S."/>
            <person name="Lee S.L."/>
            <person name="Chao H."/>
            <person name="Dinh H."/>
            <person name="Han Y."/>
            <person name="Doddapaneni H.V."/>
            <person name="Worley K.C."/>
            <person name="Muzny D.M."/>
            <person name="Ioannidis P."/>
            <person name="Waterhouse R.M."/>
            <person name="Zdobnov E.M."/>
            <person name="James P.J."/>
            <person name="Bagnall N.H."/>
            <person name="Kotze A.C."/>
            <person name="Gibbs R.A."/>
            <person name="Richards S."/>
            <person name="Batterham P."/>
            <person name="Gasser R.B."/>
        </authorList>
    </citation>
    <scope>NUCLEOTIDE SEQUENCE [LARGE SCALE GENOMIC DNA]</scope>
    <source>
        <strain evidence="2 3">LS</strain>
        <tissue evidence="2">Full body</tissue>
    </source>
</reference>
<protein>
    <submittedName>
        <fullName evidence="2">Uncharacterized protein</fullName>
    </submittedName>
</protein>